<gene>
    <name evidence="1" type="ORF">LZC94_23385</name>
</gene>
<dbReference type="InterPro" id="IPR010980">
    <property type="entry name" value="Cyt_c/b562"/>
</dbReference>
<name>A0ABZ2MCA9_9BACT</name>
<reference evidence="1 2" key="1">
    <citation type="submission" date="2021-12" db="EMBL/GenBank/DDBJ databases">
        <title>Discovery of the Pendulisporaceae a myxobacterial family with distinct sporulation behavior and unique specialized metabolism.</title>
        <authorList>
            <person name="Garcia R."/>
            <person name="Popoff A."/>
            <person name="Bader C.D."/>
            <person name="Loehr J."/>
            <person name="Walesch S."/>
            <person name="Walt C."/>
            <person name="Boldt J."/>
            <person name="Bunk B."/>
            <person name="Haeckl F.J.F.P.J."/>
            <person name="Gunesch A.P."/>
            <person name="Birkelbach J."/>
            <person name="Nuebel U."/>
            <person name="Pietschmann T."/>
            <person name="Bach T."/>
            <person name="Mueller R."/>
        </authorList>
    </citation>
    <scope>NUCLEOTIDE SEQUENCE [LARGE SCALE GENOMIC DNA]</scope>
    <source>
        <strain evidence="1 2">MSr11954</strain>
    </source>
</reference>
<dbReference type="InterPro" id="IPR002321">
    <property type="entry name" value="Cyt_c_II"/>
</dbReference>
<sequence length="132" mass="13697">MTKTNKTVLGLVAAVMMGTVAWGAGSLVFPSTARAGDAPACGSKDNPCPLQKWMRVNMGPALAANDLPALAKVLDKSGGLSPDPSWEWAAIAKAGGDAARKGDLAGAKASCKSCHDKYKESYKTKFRTKAVN</sequence>
<evidence type="ECO:0000313" key="2">
    <source>
        <dbReference type="Proteomes" id="UP001370348"/>
    </source>
</evidence>
<dbReference type="Proteomes" id="UP001370348">
    <property type="component" value="Chromosome"/>
</dbReference>
<organism evidence="1 2">
    <name type="scientific">Pendulispora albinea</name>
    <dbReference type="NCBI Taxonomy" id="2741071"/>
    <lineage>
        <taxon>Bacteria</taxon>
        <taxon>Pseudomonadati</taxon>
        <taxon>Myxococcota</taxon>
        <taxon>Myxococcia</taxon>
        <taxon>Myxococcales</taxon>
        <taxon>Sorangiineae</taxon>
        <taxon>Pendulisporaceae</taxon>
        <taxon>Pendulispora</taxon>
    </lineage>
</organism>
<dbReference type="RefSeq" id="WP_394829754.1">
    <property type="nucleotide sequence ID" value="NZ_CP089984.1"/>
</dbReference>
<dbReference type="EMBL" id="CP089984">
    <property type="protein sequence ID" value="WXB20148.1"/>
    <property type="molecule type" value="Genomic_DNA"/>
</dbReference>
<proteinExistence type="predicted"/>
<dbReference type="PROSITE" id="PS51009">
    <property type="entry name" value="CYTCII"/>
    <property type="match status" value="1"/>
</dbReference>
<evidence type="ECO:0000313" key="1">
    <source>
        <dbReference type="EMBL" id="WXB20148.1"/>
    </source>
</evidence>
<dbReference type="SUPFAM" id="SSF47175">
    <property type="entry name" value="Cytochromes"/>
    <property type="match status" value="1"/>
</dbReference>
<accession>A0ABZ2MCA9</accession>
<keyword evidence="2" id="KW-1185">Reference proteome</keyword>
<protein>
    <submittedName>
        <fullName evidence="1">Cytochrome c</fullName>
    </submittedName>
</protein>